<dbReference type="CDD" id="cd14727">
    <property type="entry name" value="ChanN-like"/>
    <property type="match status" value="1"/>
</dbReference>
<sequence length="281" mass="31104">MLGCFRTLFVAVLIAVCCAQAHGHTIITRLSDGQTLSLPQLAAAAATSQVILVGESHEESYHHELQLDLLRLLDGGKLPMAIGLEMMQSDSQKVLDDWVEGNIGEPEMQQVFERNWTGWQMYRDIFLFAKEKRIPMVALNVPLAIVRKVSRDGFAALTPEERKGLPPGTSCDLANPQVAFLRKTFRSAPHHQQNGGKFDFFCEAQTVRNSGMALNILRYRDKEPGRTLVVLTGVWHAVKYAIPDQLQRLGGGIASTVILPETPYLNSSNSGTSEADYLVEL</sequence>
<organism evidence="3 4">
    <name type="scientific">Geomonas propionica</name>
    <dbReference type="NCBI Taxonomy" id="2798582"/>
    <lineage>
        <taxon>Bacteria</taxon>
        <taxon>Pseudomonadati</taxon>
        <taxon>Thermodesulfobacteriota</taxon>
        <taxon>Desulfuromonadia</taxon>
        <taxon>Geobacterales</taxon>
        <taxon>Geobacteraceae</taxon>
        <taxon>Geomonas</taxon>
    </lineage>
</organism>
<evidence type="ECO:0000313" key="3">
    <source>
        <dbReference type="EMBL" id="MBJ6799455.1"/>
    </source>
</evidence>
<dbReference type="Proteomes" id="UP000641025">
    <property type="component" value="Unassembled WGS sequence"/>
</dbReference>
<dbReference type="InterPro" id="IPR007314">
    <property type="entry name" value="Cofac_haem-bd_dom"/>
</dbReference>
<dbReference type="SUPFAM" id="SSF159501">
    <property type="entry name" value="EreA/ChaN-like"/>
    <property type="match status" value="1"/>
</dbReference>
<evidence type="ECO:0000256" key="1">
    <source>
        <dbReference type="SAM" id="SignalP"/>
    </source>
</evidence>
<accession>A0ABS0YN86</accession>
<keyword evidence="4" id="KW-1185">Reference proteome</keyword>
<feature type="signal peptide" evidence="1">
    <location>
        <begin position="1"/>
        <end position="21"/>
    </location>
</feature>
<proteinExistence type="predicted"/>
<protein>
    <submittedName>
        <fullName evidence="3">ChaN family lipoprotein</fullName>
    </submittedName>
</protein>
<evidence type="ECO:0000259" key="2">
    <source>
        <dbReference type="Pfam" id="PF04187"/>
    </source>
</evidence>
<dbReference type="RefSeq" id="WP_199393977.1">
    <property type="nucleotide sequence ID" value="NZ_JAEMHK010000003.1"/>
</dbReference>
<comment type="caution">
    <text evidence="3">The sequence shown here is derived from an EMBL/GenBank/DDBJ whole genome shotgun (WGS) entry which is preliminary data.</text>
</comment>
<gene>
    <name evidence="3" type="ORF">JFN90_04805</name>
</gene>
<keyword evidence="1" id="KW-0732">Signal</keyword>
<evidence type="ECO:0000313" key="4">
    <source>
        <dbReference type="Proteomes" id="UP000641025"/>
    </source>
</evidence>
<dbReference type="EMBL" id="JAEMHK010000003">
    <property type="protein sequence ID" value="MBJ6799455.1"/>
    <property type="molecule type" value="Genomic_DNA"/>
</dbReference>
<feature type="domain" description="Haem-binding uptake Tiki superfamily ChaN" evidence="2">
    <location>
        <begin position="42"/>
        <end position="246"/>
    </location>
</feature>
<feature type="chain" id="PRO_5047056850" evidence="1">
    <location>
        <begin position="22"/>
        <end position="281"/>
    </location>
</feature>
<name>A0ABS0YN86_9BACT</name>
<keyword evidence="3" id="KW-0449">Lipoprotein</keyword>
<dbReference type="Gene3D" id="3.40.50.11550">
    <property type="match status" value="1"/>
</dbReference>
<reference evidence="3 4" key="1">
    <citation type="submission" date="2020-12" db="EMBL/GenBank/DDBJ databases">
        <title>Geomonas sp. Red259, isolated from paddy soil.</title>
        <authorList>
            <person name="Xu Z."/>
            <person name="Zhang Z."/>
            <person name="Masuda Y."/>
            <person name="Itoh H."/>
            <person name="Senoo K."/>
        </authorList>
    </citation>
    <scope>NUCLEOTIDE SEQUENCE [LARGE SCALE GENOMIC DNA]</scope>
    <source>
        <strain evidence="3 4">Red259</strain>
    </source>
</reference>
<dbReference type="Pfam" id="PF04187">
    <property type="entry name" value="Cofac_haem_bdg"/>
    <property type="match status" value="1"/>
</dbReference>